<organism evidence="1 2">
    <name type="scientific">Ciona savignyi</name>
    <name type="common">Pacific transparent sea squirt</name>
    <dbReference type="NCBI Taxonomy" id="51511"/>
    <lineage>
        <taxon>Eukaryota</taxon>
        <taxon>Metazoa</taxon>
        <taxon>Chordata</taxon>
        <taxon>Tunicata</taxon>
        <taxon>Ascidiacea</taxon>
        <taxon>Phlebobranchia</taxon>
        <taxon>Cionidae</taxon>
        <taxon>Ciona</taxon>
    </lineage>
</organism>
<accession>H2Y5M6</accession>
<keyword evidence="2" id="KW-1185">Reference proteome</keyword>
<proteinExistence type="predicted"/>
<dbReference type="HOGENOM" id="CLU_3379433_0_0_1"/>
<protein>
    <submittedName>
        <fullName evidence="1">Uncharacterized protein</fullName>
    </submittedName>
</protein>
<evidence type="ECO:0000313" key="2">
    <source>
        <dbReference type="Proteomes" id="UP000007875"/>
    </source>
</evidence>
<dbReference type="AlphaFoldDB" id="H2Y5M6"/>
<dbReference type="Ensembl" id="ENSCSAVT00000000631.1">
    <property type="protein sequence ID" value="ENSCSAVP00000000624.1"/>
    <property type="gene ID" value="ENSCSAVG00000000348.1"/>
</dbReference>
<reference evidence="1" key="3">
    <citation type="submission" date="2025-09" db="UniProtKB">
        <authorList>
            <consortium name="Ensembl"/>
        </authorList>
    </citation>
    <scope>IDENTIFICATION</scope>
</reference>
<dbReference type="Proteomes" id="UP000007875">
    <property type="component" value="Unassembled WGS sequence"/>
</dbReference>
<evidence type="ECO:0000313" key="1">
    <source>
        <dbReference type="Ensembl" id="ENSCSAVP00000000624.1"/>
    </source>
</evidence>
<dbReference type="InParanoid" id="H2Y5M6"/>
<reference evidence="1" key="2">
    <citation type="submission" date="2025-08" db="UniProtKB">
        <authorList>
            <consortium name="Ensembl"/>
        </authorList>
    </citation>
    <scope>IDENTIFICATION</scope>
</reference>
<reference evidence="2" key="1">
    <citation type="submission" date="2003-08" db="EMBL/GenBank/DDBJ databases">
        <authorList>
            <person name="Birren B."/>
            <person name="Nusbaum C."/>
            <person name="Abebe A."/>
            <person name="Abouelleil A."/>
            <person name="Adekoya E."/>
            <person name="Ait-zahra M."/>
            <person name="Allen N."/>
            <person name="Allen T."/>
            <person name="An P."/>
            <person name="Anderson M."/>
            <person name="Anderson S."/>
            <person name="Arachchi H."/>
            <person name="Armbruster J."/>
            <person name="Bachantsang P."/>
            <person name="Baldwin J."/>
            <person name="Barry A."/>
            <person name="Bayul T."/>
            <person name="Blitshsteyn B."/>
            <person name="Bloom T."/>
            <person name="Blye J."/>
            <person name="Boguslavskiy L."/>
            <person name="Borowsky M."/>
            <person name="Boukhgalter B."/>
            <person name="Brunache A."/>
            <person name="Butler J."/>
            <person name="Calixte N."/>
            <person name="Calvo S."/>
            <person name="Camarata J."/>
            <person name="Campo K."/>
            <person name="Chang J."/>
            <person name="Cheshatsang Y."/>
            <person name="Citroen M."/>
            <person name="Collymore A."/>
            <person name="Considine T."/>
            <person name="Cook A."/>
            <person name="Cooke P."/>
            <person name="Corum B."/>
            <person name="Cuomo C."/>
            <person name="David R."/>
            <person name="Dawoe T."/>
            <person name="Degray S."/>
            <person name="Dodge S."/>
            <person name="Dooley K."/>
            <person name="Dorje P."/>
            <person name="Dorjee K."/>
            <person name="Dorris L."/>
            <person name="Duffey N."/>
            <person name="Dupes A."/>
            <person name="Elkins T."/>
            <person name="Engels R."/>
            <person name="Erickson J."/>
            <person name="Farina A."/>
            <person name="Faro S."/>
            <person name="Ferreira P."/>
            <person name="Fischer H."/>
            <person name="Fitzgerald M."/>
            <person name="Foley K."/>
            <person name="Gage D."/>
            <person name="Galagan J."/>
            <person name="Gearin G."/>
            <person name="Gnerre S."/>
            <person name="Gnirke A."/>
            <person name="Goyette A."/>
            <person name="Graham J."/>
            <person name="Grandbois E."/>
            <person name="Gyaltsen K."/>
            <person name="Hafez N."/>
            <person name="Hagopian D."/>
            <person name="Hagos B."/>
            <person name="Hall J."/>
            <person name="Hatcher B."/>
            <person name="Heller A."/>
            <person name="Higgins H."/>
            <person name="Honan T."/>
            <person name="Horn A."/>
            <person name="Houde N."/>
            <person name="Hughes L."/>
            <person name="Hulme W."/>
            <person name="Husby E."/>
            <person name="Iliev I."/>
            <person name="Jaffe D."/>
            <person name="Jones C."/>
            <person name="Kamal M."/>
            <person name="Kamat A."/>
            <person name="Kamvysselis M."/>
            <person name="Karlsson E."/>
            <person name="Kells C."/>
            <person name="Kieu A."/>
            <person name="Kisner P."/>
            <person name="Kodira C."/>
            <person name="Kulbokas E."/>
            <person name="Labutti K."/>
            <person name="Lama D."/>
            <person name="Landers T."/>
            <person name="Leger J."/>
            <person name="Levine S."/>
            <person name="Lewis D."/>
            <person name="Lewis T."/>
            <person name="Lindblad-toh K."/>
            <person name="Liu X."/>
            <person name="Lokyitsang T."/>
            <person name="Lokyitsang Y."/>
            <person name="Lucien O."/>
            <person name="Lui A."/>
            <person name="Ma L.J."/>
            <person name="Mabbitt R."/>
            <person name="Macdonald J."/>
            <person name="Maclean C."/>
            <person name="Major J."/>
            <person name="Manning J."/>
            <person name="Marabella R."/>
            <person name="Maru K."/>
            <person name="Matthews C."/>
            <person name="Mauceli E."/>
            <person name="Mccarthy M."/>
            <person name="Mcdonough S."/>
            <person name="Mcghee T."/>
            <person name="Meldrim J."/>
            <person name="Meneus L."/>
            <person name="Mesirov J."/>
            <person name="Mihalev A."/>
            <person name="Mihova T."/>
            <person name="Mikkelsen T."/>
            <person name="Mlenga V."/>
            <person name="Moru K."/>
            <person name="Mozes J."/>
            <person name="Mulrain L."/>
            <person name="Munson G."/>
            <person name="Naylor J."/>
            <person name="Newes C."/>
            <person name="Nguyen C."/>
            <person name="Nguyen N."/>
            <person name="Nguyen T."/>
            <person name="Nicol R."/>
            <person name="Nielsen C."/>
            <person name="Nizzari M."/>
            <person name="Norbu C."/>
            <person name="Norbu N."/>
            <person name="O'donnell P."/>
            <person name="Okoawo O."/>
            <person name="O'leary S."/>
            <person name="Omotosho B."/>
            <person name="O'neill K."/>
            <person name="Osman S."/>
            <person name="Parker S."/>
            <person name="Perrin D."/>
            <person name="Phunkhang P."/>
            <person name="Piqani B."/>
            <person name="Purcell S."/>
            <person name="Rachupka T."/>
            <person name="Ramasamy U."/>
            <person name="Rameau R."/>
            <person name="Ray V."/>
            <person name="Raymond C."/>
            <person name="Retta R."/>
            <person name="Richardson S."/>
            <person name="Rise C."/>
            <person name="Rodriguez J."/>
            <person name="Rogers J."/>
            <person name="Rogov P."/>
            <person name="Rutman M."/>
            <person name="Schupbach R."/>
            <person name="Seaman C."/>
            <person name="Settipalli S."/>
            <person name="Sharpe T."/>
            <person name="Sheridan J."/>
            <person name="Sherpa N."/>
            <person name="Shi J."/>
            <person name="Smirnov S."/>
            <person name="Smith C."/>
            <person name="Sougnez C."/>
            <person name="Spencer B."/>
            <person name="Stalker J."/>
            <person name="Stange-thomann N."/>
            <person name="Stavropoulos S."/>
            <person name="Stetson K."/>
            <person name="Stone C."/>
            <person name="Stone S."/>
            <person name="Stubbs M."/>
            <person name="Talamas J."/>
            <person name="Tchuinga P."/>
            <person name="Tenzing P."/>
            <person name="Tesfaye S."/>
            <person name="Theodore J."/>
            <person name="Thoulutsang Y."/>
            <person name="Topham K."/>
            <person name="Towey S."/>
            <person name="Tsamla T."/>
            <person name="Tsomo N."/>
            <person name="Vallee D."/>
            <person name="Vassiliev H."/>
            <person name="Venkataraman V."/>
            <person name="Vinson J."/>
            <person name="Vo A."/>
            <person name="Wade C."/>
            <person name="Wang S."/>
            <person name="Wangchuk T."/>
            <person name="Wangdi T."/>
            <person name="Whittaker C."/>
            <person name="Wilkinson J."/>
            <person name="Wu Y."/>
            <person name="Wyman D."/>
            <person name="Yadav S."/>
            <person name="Yang S."/>
            <person name="Yang X."/>
            <person name="Yeager S."/>
            <person name="Yee E."/>
            <person name="Young G."/>
            <person name="Zainoun J."/>
            <person name="Zembeck L."/>
            <person name="Zimmer A."/>
            <person name="Zody M."/>
            <person name="Lander E."/>
        </authorList>
    </citation>
    <scope>NUCLEOTIDE SEQUENCE [LARGE SCALE GENOMIC DNA]</scope>
</reference>
<name>H2Y5M6_CIOSA</name>
<sequence length="34" mass="3961">SSVCGGICSIIATKIRNNIRHWWTFRHIAIMPFM</sequence>